<dbReference type="EMBL" id="CAJJDO010000154">
    <property type="protein sequence ID" value="CAD8209377.1"/>
    <property type="molecule type" value="Genomic_DNA"/>
</dbReference>
<reference evidence="2" key="1">
    <citation type="submission" date="2021-01" db="EMBL/GenBank/DDBJ databases">
        <authorList>
            <consortium name="Genoscope - CEA"/>
            <person name="William W."/>
        </authorList>
    </citation>
    <scope>NUCLEOTIDE SEQUENCE</scope>
</reference>
<comment type="caution">
    <text evidence="2">The sequence shown here is derived from an EMBL/GenBank/DDBJ whole genome shotgun (WGS) entry which is preliminary data.</text>
</comment>
<feature type="compositionally biased region" description="Low complexity" evidence="1">
    <location>
        <begin position="71"/>
        <end position="84"/>
    </location>
</feature>
<proteinExistence type="predicted"/>
<accession>A0A8S1Y901</accession>
<evidence type="ECO:0000256" key="1">
    <source>
        <dbReference type="SAM" id="MobiDB-lite"/>
    </source>
</evidence>
<feature type="region of interest" description="Disordered" evidence="1">
    <location>
        <begin position="65"/>
        <end position="84"/>
    </location>
</feature>
<name>A0A8S1Y901_9CILI</name>
<organism evidence="2 3">
    <name type="scientific">Paramecium pentaurelia</name>
    <dbReference type="NCBI Taxonomy" id="43138"/>
    <lineage>
        <taxon>Eukaryota</taxon>
        <taxon>Sar</taxon>
        <taxon>Alveolata</taxon>
        <taxon>Ciliophora</taxon>
        <taxon>Intramacronucleata</taxon>
        <taxon>Oligohymenophorea</taxon>
        <taxon>Peniculida</taxon>
        <taxon>Parameciidae</taxon>
        <taxon>Paramecium</taxon>
    </lineage>
</organism>
<evidence type="ECO:0000313" key="3">
    <source>
        <dbReference type="Proteomes" id="UP000689195"/>
    </source>
</evidence>
<protein>
    <submittedName>
        <fullName evidence="2">Uncharacterized protein</fullName>
    </submittedName>
</protein>
<dbReference type="Proteomes" id="UP000689195">
    <property type="component" value="Unassembled WGS sequence"/>
</dbReference>
<evidence type="ECO:0000313" key="2">
    <source>
        <dbReference type="EMBL" id="CAD8209377.1"/>
    </source>
</evidence>
<gene>
    <name evidence="2" type="ORF">PPENT_87.1.T1540091</name>
</gene>
<sequence>MKQQLSLLNLTNNQPNTKASIINRTQDLKKKMSSFDVLGKSPYKSNFNRQNSRHLLKEYQPITTRVNQRQSIKSPPESTKSSKPISISNNMNYYIFIAPKSWSIHQIKSFSKE</sequence>
<dbReference type="AlphaFoldDB" id="A0A8S1Y901"/>
<keyword evidence="3" id="KW-1185">Reference proteome</keyword>